<evidence type="ECO:0000256" key="1">
    <source>
        <dbReference type="SAM" id="MobiDB-lite"/>
    </source>
</evidence>
<feature type="transmembrane region" description="Helical" evidence="2">
    <location>
        <begin position="49"/>
        <end position="75"/>
    </location>
</feature>
<organism evidence="3 4">
    <name type="scientific">Elasticomyces elasticus</name>
    <dbReference type="NCBI Taxonomy" id="574655"/>
    <lineage>
        <taxon>Eukaryota</taxon>
        <taxon>Fungi</taxon>
        <taxon>Dikarya</taxon>
        <taxon>Ascomycota</taxon>
        <taxon>Pezizomycotina</taxon>
        <taxon>Dothideomycetes</taxon>
        <taxon>Dothideomycetidae</taxon>
        <taxon>Mycosphaerellales</taxon>
        <taxon>Teratosphaeriaceae</taxon>
        <taxon>Elasticomyces</taxon>
    </lineage>
</organism>
<feature type="transmembrane region" description="Helical" evidence="2">
    <location>
        <begin position="96"/>
        <end position="121"/>
    </location>
</feature>
<gene>
    <name evidence="3" type="ORF">LTR97_012755</name>
</gene>
<evidence type="ECO:0000256" key="2">
    <source>
        <dbReference type="SAM" id="Phobius"/>
    </source>
</evidence>
<sequence>MSTLPIKTRNALATIIARDDEAAAAAAISSDTAFWDKIQHFFARFFSALWYYIIPEILWVAMAVGLGFMLAAVFYPDLVSQDEPAIFASSRGPPCLAVALAVMHLVIVILALTGCLGSILGHMSFSLLGGVSVLILTGFVLVVWVCNTILLGCIRWYKTKTSEEKEANEGGAEIEMEAPEARDANVEA</sequence>
<feature type="transmembrane region" description="Helical" evidence="2">
    <location>
        <begin position="127"/>
        <end position="150"/>
    </location>
</feature>
<dbReference type="EMBL" id="JAVRQU010000030">
    <property type="protein sequence ID" value="KAK5689582.1"/>
    <property type="molecule type" value="Genomic_DNA"/>
</dbReference>
<feature type="region of interest" description="Disordered" evidence="1">
    <location>
        <begin position="163"/>
        <end position="188"/>
    </location>
</feature>
<name>A0AAN7VZ81_9PEZI</name>
<proteinExistence type="predicted"/>
<evidence type="ECO:0000313" key="3">
    <source>
        <dbReference type="EMBL" id="KAK5689582.1"/>
    </source>
</evidence>
<keyword evidence="2" id="KW-1133">Transmembrane helix</keyword>
<evidence type="ECO:0008006" key="5">
    <source>
        <dbReference type="Google" id="ProtNLM"/>
    </source>
</evidence>
<dbReference type="Proteomes" id="UP001310594">
    <property type="component" value="Unassembled WGS sequence"/>
</dbReference>
<keyword evidence="2" id="KW-0812">Transmembrane</keyword>
<dbReference type="AlphaFoldDB" id="A0AAN7VZ81"/>
<comment type="caution">
    <text evidence="3">The sequence shown here is derived from an EMBL/GenBank/DDBJ whole genome shotgun (WGS) entry which is preliminary data.</text>
</comment>
<feature type="compositionally biased region" description="Basic and acidic residues" evidence="1">
    <location>
        <begin position="179"/>
        <end position="188"/>
    </location>
</feature>
<accession>A0AAN7VZ81</accession>
<protein>
    <recommendedName>
        <fullName evidence="5">Transmembrane protein</fullName>
    </recommendedName>
</protein>
<evidence type="ECO:0000313" key="4">
    <source>
        <dbReference type="Proteomes" id="UP001310594"/>
    </source>
</evidence>
<keyword evidence="2" id="KW-0472">Membrane</keyword>
<reference evidence="3" key="1">
    <citation type="submission" date="2023-08" db="EMBL/GenBank/DDBJ databases">
        <title>Black Yeasts Isolated from many extreme environments.</title>
        <authorList>
            <person name="Coleine C."/>
            <person name="Stajich J.E."/>
            <person name="Selbmann L."/>
        </authorList>
    </citation>
    <scope>NUCLEOTIDE SEQUENCE</scope>
    <source>
        <strain evidence="3">CCFEE 5810</strain>
    </source>
</reference>